<evidence type="ECO:0008006" key="2">
    <source>
        <dbReference type="Google" id="ProtNLM"/>
    </source>
</evidence>
<evidence type="ECO:0000313" key="1">
    <source>
        <dbReference type="EMBL" id="GAF76334.1"/>
    </source>
</evidence>
<comment type="caution">
    <text evidence="1">The sequence shown here is derived from an EMBL/GenBank/DDBJ whole genome shotgun (WGS) entry which is preliminary data.</text>
</comment>
<accession>X0S5N6</accession>
<gene>
    <name evidence="1" type="ORF">S01H1_05810</name>
</gene>
<reference evidence="1" key="1">
    <citation type="journal article" date="2014" name="Front. Microbiol.">
        <title>High frequency of phylogenetically diverse reductive dehalogenase-homologous genes in deep subseafloor sedimentary metagenomes.</title>
        <authorList>
            <person name="Kawai M."/>
            <person name="Futagami T."/>
            <person name="Toyoda A."/>
            <person name="Takaki Y."/>
            <person name="Nishi S."/>
            <person name="Hori S."/>
            <person name="Arai W."/>
            <person name="Tsubouchi T."/>
            <person name="Morono Y."/>
            <person name="Uchiyama I."/>
            <person name="Ito T."/>
            <person name="Fujiyama A."/>
            <person name="Inagaki F."/>
            <person name="Takami H."/>
        </authorList>
    </citation>
    <scope>NUCLEOTIDE SEQUENCE</scope>
    <source>
        <strain evidence="1">Expedition CK06-06</strain>
    </source>
</reference>
<name>X0S5N6_9ZZZZ</name>
<sequence>MANTAWLHILNTYGTDGVIGTLGANITSNATSIDVGATAKAVIGEGSLGEGLPLAIAADRILLTAFDSGTTYDCTRDYAGSTGTSHDEGDNLTIPGMAEHVSQCTAAINDIEDGTKEIQPTITGGTVDGAVIGGVTPAAISGTTGDFSGNLAVNTNDFFVNTANGRIGTGTTNPGAALDILEATGRFRLANTSADNTQKIAYIVGRHYTNSEQNISAFFLQSTGSSNILYVGGGSGDYNAMEEIRFYTAADDTTVTGTLRGTVTNAGVLEWVGGISVGGALKPRTLVQAGEPAAGTGATQIDAGEELIWVDSDDSNAVYKMYNYSGTVSKVALT</sequence>
<dbReference type="EMBL" id="BARS01003019">
    <property type="protein sequence ID" value="GAF76334.1"/>
    <property type="molecule type" value="Genomic_DNA"/>
</dbReference>
<protein>
    <recommendedName>
        <fullName evidence="2">Major tropism determinant N-terminal domain-containing protein</fullName>
    </recommendedName>
</protein>
<dbReference type="AlphaFoldDB" id="X0S5N6"/>
<organism evidence="1">
    <name type="scientific">marine sediment metagenome</name>
    <dbReference type="NCBI Taxonomy" id="412755"/>
    <lineage>
        <taxon>unclassified sequences</taxon>
        <taxon>metagenomes</taxon>
        <taxon>ecological metagenomes</taxon>
    </lineage>
</organism>
<proteinExistence type="predicted"/>